<keyword evidence="2" id="KW-1185">Reference proteome</keyword>
<dbReference type="EMBL" id="JACEIK010000529">
    <property type="protein sequence ID" value="MCD7458607.1"/>
    <property type="molecule type" value="Genomic_DNA"/>
</dbReference>
<organism evidence="1 2">
    <name type="scientific">Datura stramonium</name>
    <name type="common">Jimsonweed</name>
    <name type="synonym">Common thornapple</name>
    <dbReference type="NCBI Taxonomy" id="4076"/>
    <lineage>
        <taxon>Eukaryota</taxon>
        <taxon>Viridiplantae</taxon>
        <taxon>Streptophyta</taxon>
        <taxon>Embryophyta</taxon>
        <taxon>Tracheophyta</taxon>
        <taxon>Spermatophyta</taxon>
        <taxon>Magnoliopsida</taxon>
        <taxon>eudicotyledons</taxon>
        <taxon>Gunneridae</taxon>
        <taxon>Pentapetalae</taxon>
        <taxon>asterids</taxon>
        <taxon>lamiids</taxon>
        <taxon>Solanales</taxon>
        <taxon>Solanaceae</taxon>
        <taxon>Solanoideae</taxon>
        <taxon>Datureae</taxon>
        <taxon>Datura</taxon>
    </lineage>
</organism>
<accession>A0ABS8SI81</accession>
<gene>
    <name evidence="1" type="ORF">HAX54_038654</name>
</gene>
<protein>
    <submittedName>
        <fullName evidence="1">Uncharacterized protein</fullName>
    </submittedName>
</protein>
<name>A0ABS8SI81_DATST</name>
<reference evidence="1 2" key="1">
    <citation type="journal article" date="2021" name="BMC Genomics">
        <title>Datura genome reveals duplications of psychoactive alkaloid biosynthetic genes and high mutation rate following tissue culture.</title>
        <authorList>
            <person name="Rajewski A."/>
            <person name="Carter-House D."/>
            <person name="Stajich J."/>
            <person name="Litt A."/>
        </authorList>
    </citation>
    <scope>NUCLEOTIDE SEQUENCE [LARGE SCALE GENOMIC DNA]</scope>
    <source>
        <strain evidence="1">AR-01</strain>
    </source>
</reference>
<proteinExistence type="predicted"/>
<evidence type="ECO:0000313" key="2">
    <source>
        <dbReference type="Proteomes" id="UP000823775"/>
    </source>
</evidence>
<dbReference type="Proteomes" id="UP000823775">
    <property type="component" value="Unassembled WGS sequence"/>
</dbReference>
<comment type="caution">
    <text evidence="1">The sequence shown here is derived from an EMBL/GenBank/DDBJ whole genome shotgun (WGS) entry which is preliminary data.</text>
</comment>
<sequence length="96" mass="11272">MANYLKTLITDKDQGKVDIASSKFVLNEENARLKHEIKMVEEMLHSQEDLFMLEKFYNTWGMMRQTLNKIKAIIGNLDQRIIEARELEEISQDSLP</sequence>
<evidence type="ECO:0000313" key="1">
    <source>
        <dbReference type="EMBL" id="MCD7458607.1"/>
    </source>
</evidence>